<dbReference type="Gene3D" id="3.40.710.10">
    <property type="entry name" value="DD-peptidase/beta-lactamase superfamily"/>
    <property type="match status" value="1"/>
</dbReference>
<protein>
    <submittedName>
        <fullName evidence="1">Peptidase</fullName>
    </submittedName>
</protein>
<accession>A0A2D1KQT7</accession>
<dbReference type="Proteomes" id="UP000223559">
    <property type="component" value="Chromosome"/>
</dbReference>
<keyword evidence="2" id="KW-1185">Reference proteome</keyword>
<gene>
    <name evidence="1" type="ORF">LC20004_11620</name>
</gene>
<dbReference type="AlphaFoldDB" id="A0A2D1KQT7"/>
<dbReference type="KEGG" id="lcy:LC20004_11620"/>
<dbReference type="InterPro" id="IPR050491">
    <property type="entry name" value="AmpC-like"/>
</dbReference>
<evidence type="ECO:0000313" key="2">
    <source>
        <dbReference type="Proteomes" id="UP000223559"/>
    </source>
</evidence>
<organism evidence="1 2">
    <name type="scientific">Loigolactobacillus coryniformis subsp. torquens DSM 20004 = KCTC 3535</name>
    <dbReference type="NCBI Taxonomy" id="1423822"/>
    <lineage>
        <taxon>Bacteria</taxon>
        <taxon>Bacillati</taxon>
        <taxon>Bacillota</taxon>
        <taxon>Bacilli</taxon>
        <taxon>Lactobacillales</taxon>
        <taxon>Lactobacillaceae</taxon>
        <taxon>Loigolactobacillus</taxon>
    </lineage>
</organism>
<name>A0A2D1KQT7_9LACO</name>
<dbReference type="Pfam" id="PF00144">
    <property type="entry name" value="Beta-lactamase"/>
    <property type="match status" value="1"/>
</dbReference>
<dbReference type="InterPro" id="IPR001466">
    <property type="entry name" value="Beta-lactam-related"/>
</dbReference>
<sequence length="343" mass="38613">MKRRFIILISLALGLSLSAGSVQAAPKAATVTKIAQQLKKQHFTGTVLIVRNGHTVLQRSYGYANFAKLQRNSAASTYQLASVQKVFTAVLFMQLVETGKVRLNTPLSQYYPQIKHSNQITLRQMLDMNSGLFTTTEPQKMLSDRQLIKFAVKHVQVKHIGQHNYEPVNYLLLTGIIEQITGQSYQHLVQKRLLQPLKLHHTGFVLDGFKQETHAALAYQTKIAFLPYLFRVHTTRVAVKRKLGTGNMYSTASELFRLEQAIQQGRLLKPASIATLFNATDGSYRGGLYNYRYFFVSHGVENGYESGLALSRDGNSGVILLSNRRIAGSLSHKARQIYRQLEL</sequence>
<dbReference type="PANTHER" id="PTHR46825:SF9">
    <property type="entry name" value="BETA-LACTAMASE-RELATED DOMAIN-CONTAINING PROTEIN"/>
    <property type="match status" value="1"/>
</dbReference>
<proteinExistence type="predicted"/>
<dbReference type="InterPro" id="IPR012338">
    <property type="entry name" value="Beta-lactam/transpept-like"/>
</dbReference>
<dbReference type="RefSeq" id="WP_010012474.1">
    <property type="nucleotide sequence ID" value="NZ_AEOS01000038.1"/>
</dbReference>
<evidence type="ECO:0000313" key="1">
    <source>
        <dbReference type="EMBL" id="ATO44508.1"/>
    </source>
</evidence>
<dbReference type="SUPFAM" id="SSF56601">
    <property type="entry name" value="beta-lactamase/transpeptidase-like"/>
    <property type="match status" value="1"/>
</dbReference>
<dbReference type="EMBL" id="CP017697">
    <property type="protein sequence ID" value="ATO44508.1"/>
    <property type="molecule type" value="Genomic_DNA"/>
</dbReference>
<dbReference type="PANTHER" id="PTHR46825">
    <property type="entry name" value="D-ALANYL-D-ALANINE-CARBOXYPEPTIDASE/ENDOPEPTIDASE AMPH"/>
    <property type="match status" value="1"/>
</dbReference>
<reference evidence="1 2" key="1">
    <citation type="submission" date="2016-10" db="EMBL/GenBank/DDBJ databases">
        <title>The whole genome sequencing and assembly of L. cotyniformis subsp. torquens DSM 20004 strain.</title>
        <authorList>
            <person name="Park M.-K."/>
            <person name="Lee Y.-J."/>
            <person name="Yi H."/>
            <person name="Bahn Y.-S."/>
            <person name="Kim J.F."/>
            <person name="Lee D.-W."/>
        </authorList>
    </citation>
    <scope>NUCLEOTIDE SEQUENCE [LARGE SCALE GENOMIC DNA]</scope>
    <source>
        <strain evidence="1 2">DSM 20004</strain>
    </source>
</reference>